<dbReference type="Gene3D" id="3.40.140.10">
    <property type="entry name" value="Cytidine Deaminase, domain 2"/>
    <property type="match status" value="1"/>
</dbReference>
<dbReference type="EMBL" id="BAABJI010000001">
    <property type="protein sequence ID" value="GAA4906099.1"/>
    <property type="molecule type" value="Genomic_DNA"/>
</dbReference>
<dbReference type="PANTHER" id="PTHR30471">
    <property type="entry name" value="DNA REPAIR PROTEIN RADC"/>
    <property type="match status" value="1"/>
</dbReference>
<dbReference type="RefSeq" id="WP_345329419.1">
    <property type="nucleotide sequence ID" value="NZ_BAABJI010000001.1"/>
</dbReference>
<keyword evidence="4" id="KW-0862">Zinc</keyword>
<evidence type="ECO:0000256" key="5">
    <source>
        <dbReference type="ARBA" id="ARBA00023049"/>
    </source>
</evidence>
<dbReference type="Pfam" id="PF04002">
    <property type="entry name" value="RadC"/>
    <property type="match status" value="1"/>
</dbReference>
<evidence type="ECO:0000313" key="8">
    <source>
        <dbReference type="Proteomes" id="UP001501436"/>
    </source>
</evidence>
<keyword evidence="5" id="KW-0482">Metalloprotease</keyword>
<dbReference type="Proteomes" id="UP001501436">
    <property type="component" value="Unassembled WGS sequence"/>
</dbReference>
<protein>
    <submittedName>
        <fullName evidence="7">JAB domain-containing protein</fullName>
    </submittedName>
</protein>
<name>A0ABP9FL75_9SPHI</name>
<dbReference type="PROSITE" id="PS01302">
    <property type="entry name" value="UPF0758"/>
    <property type="match status" value="1"/>
</dbReference>
<sequence>MQVSEIQLVYRTKVKATDRLQVSTSNDAYQALLSVWDMDTIEFVEHFKILLLNNAGRVLGYYHLSSGSTQGCLVDPKLVFTAALKANAPRIILAHNHPSGSIKPSNGDKTVTQRLKEGGHLLDIQIDDHLIVTPTAFFSFADEGLL</sequence>
<evidence type="ECO:0000256" key="4">
    <source>
        <dbReference type="ARBA" id="ARBA00022833"/>
    </source>
</evidence>
<keyword evidence="3" id="KW-0378">Hydrolase</keyword>
<organism evidence="7 8">
    <name type="scientific">Mucilaginibacter defluvii</name>
    <dbReference type="NCBI Taxonomy" id="1196019"/>
    <lineage>
        <taxon>Bacteria</taxon>
        <taxon>Pseudomonadati</taxon>
        <taxon>Bacteroidota</taxon>
        <taxon>Sphingobacteriia</taxon>
        <taxon>Sphingobacteriales</taxon>
        <taxon>Sphingobacteriaceae</taxon>
        <taxon>Mucilaginibacter</taxon>
    </lineage>
</organism>
<dbReference type="InterPro" id="IPR037518">
    <property type="entry name" value="MPN"/>
</dbReference>
<evidence type="ECO:0000256" key="2">
    <source>
        <dbReference type="ARBA" id="ARBA00022723"/>
    </source>
</evidence>
<evidence type="ECO:0000256" key="3">
    <source>
        <dbReference type="ARBA" id="ARBA00022801"/>
    </source>
</evidence>
<keyword evidence="8" id="KW-1185">Reference proteome</keyword>
<dbReference type="InterPro" id="IPR025657">
    <property type="entry name" value="RadC_JAB"/>
</dbReference>
<comment type="caution">
    <text evidence="7">The sequence shown here is derived from an EMBL/GenBank/DDBJ whole genome shotgun (WGS) entry which is preliminary data.</text>
</comment>
<dbReference type="InterPro" id="IPR001405">
    <property type="entry name" value="UPF0758"/>
</dbReference>
<evidence type="ECO:0000256" key="1">
    <source>
        <dbReference type="ARBA" id="ARBA00022670"/>
    </source>
</evidence>
<accession>A0ABP9FL75</accession>
<keyword evidence="2" id="KW-0479">Metal-binding</keyword>
<dbReference type="PANTHER" id="PTHR30471:SF3">
    <property type="entry name" value="UPF0758 PROTEIN YEES-RELATED"/>
    <property type="match status" value="1"/>
</dbReference>
<dbReference type="CDD" id="cd08071">
    <property type="entry name" value="MPN_DUF2466"/>
    <property type="match status" value="1"/>
</dbReference>
<proteinExistence type="predicted"/>
<feature type="domain" description="MPN" evidence="6">
    <location>
        <begin position="21"/>
        <end position="146"/>
    </location>
</feature>
<dbReference type="InterPro" id="IPR020891">
    <property type="entry name" value="UPF0758_CS"/>
</dbReference>
<dbReference type="PROSITE" id="PS50249">
    <property type="entry name" value="MPN"/>
    <property type="match status" value="1"/>
</dbReference>
<gene>
    <name evidence="7" type="ORF">GCM10023313_05990</name>
</gene>
<evidence type="ECO:0000259" key="6">
    <source>
        <dbReference type="PROSITE" id="PS50249"/>
    </source>
</evidence>
<keyword evidence="1" id="KW-0645">Protease</keyword>
<reference evidence="8" key="1">
    <citation type="journal article" date="2019" name="Int. J. Syst. Evol. Microbiol.">
        <title>The Global Catalogue of Microorganisms (GCM) 10K type strain sequencing project: providing services to taxonomists for standard genome sequencing and annotation.</title>
        <authorList>
            <consortium name="The Broad Institute Genomics Platform"/>
            <consortium name="The Broad Institute Genome Sequencing Center for Infectious Disease"/>
            <person name="Wu L."/>
            <person name="Ma J."/>
        </authorList>
    </citation>
    <scope>NUCLEOTIDE SEQUENCE [LARGE SCALE GENOMIC DNA]</scope>
    <source>
        <strain evidence="8">JCM 18283</strain>
    </source>
</reference>
<evidence type="ECO:0000313" key="7">
    <source>
        <dbReference type="EMBL" id="GAA4906099.1"/>
    </source>
</evidence>